<proteinExistence type="predicted"/>
<name>A0ACC7NMA4_9BURK</name>
<dbReference type="Proteomes" id="UP001629235">
    <property type="component" value="Unassembled WGS sequence"/>
</dbReference>
<dbReference type="EMBL" id="JAQQDW010000133">
    <property type="protein sequence ID" value="MFM0108708.1"/>
    <property type="molecule type" value="Genomic_DNA"/>
</dbReference>
<sequence length="205" mass="23187">MRRISAIYYHLIQSTRGVAGRQWLFFDLRAYPTMLQPFSCFLPMQFKELPAYRLRRVAESVLGMAEELFDRHLEVRVLDWRVLAKLADAPGSNSTDIGRDMLLTPVQTGRSLVKLRELNLVAAVPDPQDGRATRYTLTDEGRIAFETGMRIVLEVQTFALRDLSAIEHVALSGLLERLVRSTAYSAADVDRLSDTLFGLQPDSVD</sequence>
<reference evidence="1 2" key="1">
    <citation type="journal article" date="2024" name="Chem. Sci.">
        <title>Discovery of megapolipeptins by genome mining of a Burkholderiales bacteria collection.</title>
        <authorList>
            <person name="Paulo B.S."/>
            <person name="Recchia M.J.J."/>
            <person name="Lee S."/>
            <person name="Fergusson C.H."/>
            <person name="Romanowski S.B."/>
            <person name="Hernandez A."/>
            <person name="Krull N."/>
            <person name="Liu D.Y."/>
            <person name="Cavanagh H."/>
            <person name="Bos A."/>
            <person name="Gray C.A."/>
            <person name="Murphy B.T."/>
            <person name="Linington R.G."/>
            <person name="Eustaquio A.S."/>
        </authorList>
    </citation>
    <scope>NUCLEOTIDE SEQUENCE [LARGE SCALE GENOMIC DNA]</scope>
    <source>
        <strain evidence="1 2">RL18-126-BIB-B</strain>
    </source>
</reference>
<accession>A0ACC7NMA4</accession>
<protein>
    <submittedName>
        <fullName evidence="1">MarR family winged helix-turn-helix transcriptional regulator</fullName>
    </submittedName>
</protein>
<organism evidence="1 2">
    <name type="scientific">Paraburkholderia rhynchosiae</name>
    <dbReference type="NCBI Taxonomy" id="487049"/>
    <lineage>
        <taxon>Bacteria</taxon>
        <taxon>Pseudomonadati</taxon>
        <taxon>Pseudomonadota</taxon>
        <taxon>Betaproteobacteria</taxon>
        <taxon>Burkholderiales</taxon>
        <taxon>Burkholderiaceae</taxon>
        <taxon>Paraburkholderia</taxon>
    </lineage>
</organism>
<gene>
    <name evidence="1" type="ORF">PQR01_36180</name>
</gene>
<keyword evidence="2" id="KW-1185">Reference proteome</keyword>
<comment type="caution">
    <text evidence="1">The sequence shown here is derived from an EMBL/GenBank/DDBJ whole genome shotgun (WGS) entry which is preliminary data.</text>
</comment>
<evidence type="ECO:0000313" key="1">
    <source>
        <dbReference type="EMBL" id="MFM0108708.1"/>
    </source>
</evidence>
<evidence type="ECO:0000313" key="2">
    <source>
        <dbReference type="Proteomes" id="UP001629235"/>
    </source>
</evidence>